<evidence type="ECO:0000256" key="2">
    <source>
        <dbReference type="ARBA" id="ARBA00007891"/>
    </source>
</evidence>
<keyword evidence="4 11" id="KW-0812">Transmembrane</keyword>
<keyword evidence="13" id="KW-1185">Reference proteome</keyword>
<evidence type="ECO:0000313" key="12">
    <source>
        <dbReference type="EMBL" id="KKY24143.1"/>
    </source>
</evidence>
<dbReference type="GO" id="GO:0005484">
    <property type="term" value="F:SNAP receptor activity"/>
    <property type="evidence" value="ECO:0007669"/>
    <property type="project" value="TreeGrafter"/>
</dbReference>
<keyword evidence="7" id="KW-0653">Protein transport</keyword>
<feature type="compositionally biased region" description="Low complexity" evidence="10">
    <location>
        <begin position="191"/>
        <end position="216"/>
    </location>
</feature>
<evidence type="ECO:0000256" key="10">
    <source>
        <dbReference type="SAM" id="MobiDB-lite"/>
    </source>
</evidence>
<feature type="region of interest" description="Disordered" evidence="10">
    <location>
        <begin position="147"/>
        <end position="255"/>
    </location>
</feature>
<dbReference type="GO" id="GO:0005789">
    <property type="term" value="C:endoplasmic reticulum membrane"/>
    <property type="evidence" value="ECO:0007669"/>
    <property type="project" value="UniProtKB-SubCell"/>
</dbReference>
<accession>A0A0G2GKY0</accession>
<reference evidence="12 13" key="1">
    <citation type="submission" date="2015-05" db="EMBL/GenBank/DDBJ databases">
        <title>Distinctive expansion of gene families associated with plant cell wall degradation and secondary metabolism in the genomes of grapevine trunk pathogens.</title>
        <authorList>
            <person name="Lawrence D.P."/>
            <person name="Travadon R."/>
            <person name="Rolshausen P.E."/>
            <person name="Baumgartner K."/>
        </authorList>
    </citation>
    <scope>NUCLEOTIDE SEQUENCE [LARGE SCALE GENOMIC DNA]</scope>
    <source>
        <strain evidence="12">UCRPC4</strain>
    </source>
</reference>
<protein>
    <submittedName>
        <fullName evidence="12">Putative synaptobrevin</fullName>
    </submittedName>
</protein>
<dbReference type="PANTHER" id="PTHR13050:SF7">
    <property type="entry name" value="VESICLE TRANSPORT PROTEIN USE1"/>
    <property type="match status" value="1"/>
</dbReference>
<evidence type="ECO:0000256" key="6">
    <source>
        <dbReference type="ARBA" id="ARBA00022892"/>
    </source>
</evidence>
<comment type="similarity">
    <text evidence="2">Belongs to the USE1 family.</text>
</comment>
<evidence type="ECO:0000313" key="13">
    <source>
        <dbReference type="Proteomes" id="UP000053317"/>
    </source>
</evidence>
<evidence type="ECO:0000256" key="5">
    <source>
        <dbReference type="ARBA" id="ARBA00022824"/>
    </source>
</evidence>
<feature type="transmembrane region" description="Helical" evidence="11">
    <location>
        <begin position="328"/>
        <end position="351"/>
    </location>
</feature>
<dbReference type="PANTHER" id="PTHR13050">
    <property type="entry name" value="USE1-LIKE PROTEIN"/>
    <property type="match status" value="1"/>
</dbReference>
<reference evidence="12 13" key="2">
    <citation type="submission" date="2015-05" db="EMBL/GenBank/DDBJ databases">
        <authorList>
            <person name="Morales-Cruz A."/>
            <person name="Amrine K.C."/>
            <person name="Cantu D."/>
        </authorList>
    </citation>
    <scope>NUCLEOTIDE SEQUENCE [LARGE SCALE GENOMIC DNA]</scope>
    <source>
        <strain evidence="12">UCRPC4</strain>
    </source>
</reference>
<evidence type="ECO:0000256" key="9">
    <source>
        <dbReference type="ARBA" id="ARBA00023136"/>
    </source>
</evidence>
<evidence type="ECO:0000256" key="7">
    <source>
        <dbReference type="ARBA" id="ARBA00022927"/>
    </source>
</evidence>
<keyword evidence="9 11" id="KW-0472">Membrane</keyword>
<evidence type="ECO:0000256" key="1">
    <source>
        <dbReference type="ARBA" id="ARBA00004163"/>
    </source>
</evidence>
<name>A0A0G2GKY0_PHACM</name>
<dbReference type="GO" id="GO:0006890">
    <property type="term" value="P:retrograde vesicle-mediated transport, Golgi to endoplasmic reticulum"/>
    <property type="evidence" value="ECO:0007669"/>
    <property type="project" value="TreeGrafter"/>
</dbReference>
<gene>
    <name evidence="12" type="ORF">UCRPC4_g02609</name>
</gene>
<organism evidence="12 13">
    <name type="scientific">Phaeomoniella chlamydospora</name>
    <name type="common">Phaeoacremonium chlamydosporum</name>
    <dbReference type="NCBI Taxonomy" id="158046"/>
    <lineage>
        <taxon>Eukaryota</taxon>
        <taxon>Fungi</taxon>
        <taxon>Dikarya</taxon>
        <taxon>Ascomycota</taxon>
        <taxon>Pezizomycotina</taxon>
        <taxon>Eurotiomycetes</taxon>
        <taxon>Chaetothyriomycetidae</taxon>
        <taxon>Phaeomoniellales</taxon>
        <taxon>Phaeomoniellaceae</taxon>
        <taxon>Phaeomoniella</taxon>
    </lineage>
</organism>
<keyword evidence="6" id="KW-0931">ER-Golgi transport</keyword>
<comment type="subcellular location">
    <subcellularLocation>
        <location evidence="1">Endoplasmic reticulum membrane</location>
        <topology evidence="1">Single-pass type IV membrane protein</topology>
    </subcellularLocation>
</comment>
<dbReference type="AlphaFoldDB" id="A0A0G2GKY0"/>
<keyword evidence="5" id="KW-0256">Endoplasmic reticulum</keyword>
<proteinExistence type="inferred from homology"/>
<dbReference type="GO" id="GO:0015031">
    <property type="term" value="P:protein transport"/>
    <property type="evidence" value="ECO:0007669"/>
    <property type="project" value="UniProtKB-KW"/>
</dbReference>
<evidence type="ECO:0000256" key="8">
    <source>
        <dbReference type="ARBA" id="ARBA00022989"/>
    </source>
</evidence>
<dbReference type="GO" id="GO:0031201">
    <property type="term" value="C:SNARE complex"/>
    <property type="evidence" value="ECO:0007669"/>
    <property type="project" value="TreeGrafter"/>
</dbReference>
<keyword evidence="3" id="KW-0813">Transport</keyword>
<feature type="compositionally biased region" description="Low complexity" evidence="10">
    <location>
        <begin position="225"/>
        <end position="241"/>
    </location>
</feature>
<sequence>MPATPPHASIPITSTPDFITTSRLIPRLQASILPSSLPHDAEKSFTASHIQPVPFQIKANPYHRSRLLYNLEHARTLLLRLEHGAQSVKIQSQKREAQKKISDWRAIIRGLKAEVEEWARIYGDDAWYQDGVDFEKEDILAKYGSNKRRRTDNVSDSSDNYRVREKASGNILREGKPIQNISEDHSPVALPTSTSSDPHSPSAIAAQQSQPQQSTRLLRRRRGLRSPSPSSSPTRAHTTSASHDKNATTLSSDQALTRDATTQLALTESMSRLATQLRLSAQSFSNQLTIATRLLDAAAEGMEKNSTGMEVTGKRMGMLKRMSEGEGWWGRMMLYAWILGLWILMIVVVGIGPKFRF</sequence>
<evidence type="ECO:0000256" key="3">
    <source>
        <dbReference type="ARBA" id="ARBA00022448"/>
    </source>
</evidence>
<dbReference type="OrthoDB" id="3231855at2759"/>
<comment type="caution">
    <text evidence="12">The sequence shown here is derived from an EMBL/GenBank/DDBJ whole genome shotgun (WGS) entry which is preliminary data.</text>
</comment>
<evidence type="ECO:0000256" key="4">
    <source>
        <dbReference type="ARBA" id="ARBA00022692"/>
    </source>
</evidence>
<dbReference type="Proteomes" id="UP000053317">
    <property type="component" value="Unassembled WGS sequence"/>
</dbReference>
<dbReference type="InterPro" id="IPR019150">
    <property type="entry name" value="Vesicle_transport_protein_Use1"/>
</dbReference>
<evidence type="ECO:0000256" key="11">
    <source>
        <dbReference type="SAM" id="Phobius"/>
    </source>
</evidence>
<keyword evidence="8 11" id="KW-1133">Transmembrane helix</keyword>
<dbReference type="EMBL" id="LCWF01000063">
    <property type="protein sequence ID" value="KKY24143.1"/>
    <property type="molecule type" value="Genomic_DNA"/>
</dbReference>